<dbReference type="AlphaFoldDB" id="A0A645FMC6"/>
<sequence>MEHQAALHPVDILKFIHQQMIEAAQAGNVRFQCLQQQIVQIPCVAFLQGLFIRLVQRRIHARPIRADPIFYGADGLQRLGG</sequence>
<comment type="caution">
    <text evidence="1">The sequence shown here is derived from an EMBL/GenBank/DDBJ whole genome shotgun (WGS) entry which is preliminary data.</text>
</comment>
<organism evidence="1">
    <name type="scientific">bioreactor metagenome</name>
    <dbReference type="NCBI Taxonomy" id="1076179"/>
    <lineage>
        <taxon>unclassified sequences</taxon>
        <taxon>metagenomes</taxon>
        <taxon>ecological metagenomes</taxon>
    </lineage>
</organism>
<protein>
    <submittedName>
        <fullName evidence="1">Uncharacterized protein</fullName>
    </submittedName>
</protein>
<name>A0A645FMC6_9ZZZZ</name>
<proteinExistence type="predicted"/>
<dbReference type="EMBL" id="VSSQ01059850">
    <property type="protein sequence ID" value="MPN13353.1"/>
    <property type="molecule type" value="Genomic_DNA"/>
</dbReference>
<reference evidence="1" key="1">
    <citation type="submission" date="2019-08" db="EMBL/GenBank/DDBJ databases">
        <authorList>
            <person name="Kucharzyk K."/>
            <person name="Murdoch R.W."/>
            <person name="Higgins S."/>
            <person name="Loffler F."/>
        </authorList>
    </citation>
    <scope>NUCLEOTIDE SEQUENCE</scope>
</reference>
<evidence type="ECO:0000313" key="1">
    <source>
        <dbReference type="EMBL" id="MPN13353.1"/>
    </source>
</evidence>
<gene>
    <name evidence="1" type="ORF">SDC9_160674</name>
</gene>
<accession>A0A645FMC6</accession>